<name>A0A226F6R5_FOLCA</name>
<proteinExistence type="predicted"/>
<feature type="signal peptide" evidence="1">
    <location>
        <begin position="1"/>
        <end position="22"/>
    </location>
</feature>
<accession>A0A226F6R5</accession>
<gene>
    <name evidence="2" type="ORF">Fcan01_01712</name>
</gene>
<evidence type="ECO:0000256" key="1">
    <source>
        <dbReference type="SAM" id="SignalP"/>
    </source>
</evidence>
<organism evidence="2 3">
    <name type="scientific">Folsomia candida</name>
    <name type="common">Springtail</name>
    <dbReference type="NCBI Taxonomy" id="158441"/>
    <lineage>
        <taxon>Eukaryota</taxon>
        <taxon>Metazoa</taxon>
        <taxon>Ecdysozoa</taxon>
        <taxon>Arthropoda</taxon>
        <taxon>Hexapoda</taxon>
        <taxon>Collembola</taxon>
        <taxon>Entomobryomorpha</taxon>
        <taxon>Isotomoidea</taxon>
        <taxon>Isotomidae</taxon>
        <taxon>Proisotominae</taxon>
        <taxon>Folsomia</taxon>
    </lineage>
</organism>
<protein>
    <submittedName>
        <fullName evidence="2">Uncharacterized protein</fullName>
    </submittedName>
</protein>
<comment type="caution">
    <text evidence="2">The sequence shown here is derived from an EMBL/GenBank/DDBJ whole genome shotgun (WGS) entry which is preliminary data.</text>
</comment>
<keyword evidence="1" id="KW-0732">Signal</keyword>
<feature type="chain" id="PRO_5012556346" evidence="1">
    <location>
        <begin position="23"/>
        <end position="934"/>
    </location>
</feature>
<dbReference type="EMBL" id="LNIX01000001">
    <property type="protein sequence ID" value="OXA65144.1"/>
    <property type="molecule type" value="Genomic_DNA"/>
</dbReference>
<dbReference type="OrthoDB" id="8291552at2759"/>
<keyword evidence="3" id="KW-1185">Reference proteome</keyword>
<evidence type="ECO:0000313" key="3">
    <source>
        <dbReference type="Proteomes" id="UP000198287"/>
    </source>
</evidence>
<dbReference type="Proteomes" id="UP000198287">
    <property type="component" value="Unassembled WGS sequence"/>
</dbReference>
<dbReference type="AlphaFoldDB" id="A0A226F6R5"/>
<evidence type="ECO:0000313" key="2">
    <source>
        <dbReference type="EMBL" id="OXA65144.1"/>
    </source>
</evidence>
<reference evidence="2 3" key="1">
    <citation type="submission" date="2015-12" db="EMBL/GenBank/DDBJ databases">
        <title>The genome of Folsomia candida.</title>
        <authorList>
            <person name="Faddeeva A."/>
            <person name="Derks M.F."/>
            <person name="Anvar Y."/>
            <person name="Smit S."/>
            <person name="Van Straalen N."/>
            <person name="Roelofs D."/>
        </authorList>
    </citation>
    <scope>NUCLEOTIDE SEQUENCE [LARGE SCALE GENOMIC DNA]</scope>
    <source>
        <strain evidence="2 3">VU population</strain>
        <tissue evidence="2">Whole body</tissue>
    </source>
</reference>
<sequence>MSPTVIVILIMTSLINISVCESQTGLTGKKTVLEHATVFDHFCEAEQLYKPYVHYYKGRQNFAKNGQPVRVHPPNVLLTDFNLPDMENTYVCVNGLLSFIRTWMYYANTTDIGHIVYHQPELHMFIHNCFLTNYANGPDTSTTSSQKTLMAILLMGDPNDYRKPHMTLMHAPSLELIVQDDSSTPVIDLKETENKINATSMFIFGDDTECILVKGKKKTQIRIRTGALNVKDHIPDEVEKNDPGYLGYEGTFCKLSYPHINTNLDLVEGASTPPKVEDQQARVSYALEALASTFFVDTKKLVTERKEQIVNFTTKGDEKELLDPDLLLYFNKSGRLPEADPVGRGYTTVNKDVYPPTTDPCVDWTVTLICYDLPSPPGPPPKCPQPPVEEKCEKLNNCSACDAEQIERVVKIHKLNVEAERTNPDPAIPQKDKDDASALIIIPLNNIKAQKEREKVLLAKLLLCRRNGWTRKSNLTEVYNLAKTAWEELEKNMEDLLSKRGANSTGDYYQEWQKVAAGVAKAETLRNKLENEIWHTNQTYRDLIAAVKIAASGGDPKCADMSTPLKSDYLVIKRDKKEDYIHLPPKQSSKDTDLTLYPSDVPAAMDKTCGMFPKRKEACINSKPETKRACQLLKARMANWNVCDNATTPNCSIQDWKPVDSWRGIVLQLLADIFSMACSPMIKAHFALNINRVIKGYLIDFVKDTLPYDKVLLPGNCTTPGAACPQRLAECVPQDGPPVVTCTVTPLPEKRPFWDEIIQVLEECKRRDPKHFQLKFKRIMADHSNYFVFLKQDHVNGTSEVELVYNVEQADQEFSFNYAIDSLWRIFATVLGICMPHYETKIPLITSKFYAHFSQDFLSVLVREWTSARDNPVFGRIFGEYYEKLADFWSVNCMEASFMNEVKWRPPRKLMVNGGSQLNYFIAGPLAGTYGNYN</sequence>